<evidence type="ECO:0000313" key="20">
    <source>
        <dbReference type="Proteomes" id="UP000694553"/>
    </source>
</evidence>
<feature type="compositionally biased region" description="Basic and acidic residues" evidence="17">
    <location>
        <begin position="1134"/>
        <end position="1145"/>
    </location>
</feature>
<dbReference type="GO" id="GO:0016020">
    <property type="term" value="C:membrane"/>
    <property type="evidence" value="ECO:0007669"/>
    <property type="project" value="UniProtKB-SubCell"/>
</dbReference>
<reference evidence="19" key="3">
    <citation type="submission" date="2025-09" db="UniProtKB">
        <authorList>
            <consortium name="Ensembl"/>
        </authorList>
    </citation>
    <scope>IDENTIFICATION</scope>
</reference>
<dbReference type="SMART" id="SM00406">
    <property type="entry name" value="IGv"/>
    <property type="match status" value="4"/>
</dbReference>
<dbReference type="Pfam" id="PF07679">
    <property type="entry name" value="I-set"/>
    <property type="match status" value="3"/>
</dbReference>
<reference evidence="20" key="1">
    <citation type="submission" date="2019-10" db="EMBL/GenBank/DDBJ databases">
        <title>Corvus moneduloides (New Caledonian crow) genome, bCorMon1, primary haplotype.</title>
        <authorList>
            <person name="Rutz C."/>
            <person name="Fungtammasan C."/>
            <person name="Mountcastle J."/>
            <person name="Formenti G."/>
            <person name="Chow W."/>
            <person name="Howe K."/>
            <person name="Steele M.P."/>
            <person name="Fernandes J."/>
            <person name="Gilbert M.T.P."/>
            <person name="Fedrigo O."/>
            <person name="Jarvis E.D."/>
            <person name="Gemmell N."/>
        </authorList>
    </citation>
    <scope>NUCLEOTIDE SEQUENCE [LARGE SCALE GENOMIC DNA]</scope>
</reference>
<dbReference type="GO" id="GO:0030154">
    <property type="term" value="P:cell differentiation"/>
    <property type="evidence" value="ECO:0007669"/>
    <property type="project" value="UniProtKB-KW"/>
</dbReference>
<evidence type="ECO:0000256" key="6">
    <source>
        <dbReference type="ARBA" id="ARBA00022729"/>
    </source>
</evidence>
<sequence>MLRYLLKTLLQMNLFADSLGADGSNSSSLLLGINRSIAALHLPDLAPGNGSHPQLEDTAPRIVEHPTDVLVSKGEPATLSCKAEGRPAPVVEWYKDGERVETDREDPRSHRTLLPGGSLFFLRILHGRRGKPDEGVYFCVARNYLGEATSRNASLEVAVLRDDFRQPPGDVVVAAGEPAVLECVPPRGHPEPSISWKKNGVRVSDKDEHLTIRGGKLMVASTHKSDAGVYVCVATNVVGERDSEPAELVVFERPAFGKRPHNQVVLVEGTAEFACEAVGDPQPAVRWRKEEGEMPLGRWEVLPDNTLRISRLQVEDEGTYTCLADNSVGRSEASGTLTVHVPPQLVTGPHDQAVTPGQSVTFQCQSKGNPPPAVFWQKEGSQTLLFPGQPPIPSSRVWVSPSGALTIVNVQPSDAGHYLCQAISVAGSVLARAGLEVTGAPTGLQPPVISLLPANRTVLPVGATVRLPCGVGAQDPPGSVGWLKDGSALVGVQPRASLLENGTLQITGLRVRDSGLYECVATSPAGETRWGSSLEVQGDESDLSLPSPALGLLPGPPSAPVVTNVTKSSVTLSWKGNEDSGATYVTSYIVEAFSQAAGGPWQTVAADVESETHTVSGLVPDSVYLFLVRAVNAYGLSDPSGVSEPVRTQDTNPTQQGLDPEQVQQELAQVAVHLQEPVVLPLGTVHLSWTVERQAPFLQGYRVLYRRRGGHWEEARTVWAPGERGALLTELRRGQDYEVKVRPYFHHLHGPDSAVRALRTPEAAPSAPPRAVSVAGNGTSVRISWQPPPPAEQNGVIRDYRIWCLGNESRFHINQSVEGTVLATELRGLVPGVPYRAEVAAATSAGVGARSAPVPIHIAPLVEQDAGPAGGSSLAEHLAEVARQPAFIAGVGGACWVVLAAFAAWLYSRRRRKKELSHFTASFAYTPTVAFPAPVRSSPRAAAGGGYPWLVDAWRGGGTASAAGCLGTTERYYNDAGITRYIAQTEQFGAGAAEGPVYSTIEVDSEELCTFPRPFSQYGTSYPGGGSQPMDAAAPQVPRGRAEHGAKAKLGQAVKPPVVSWTELLPPPPSASELSQCTQEEEKEEEEEDEEAAGGLGMEVWYPGEDIPCATAASSPTISSGCRSTATLTPSPRTTEDIPRLRDFDNSLLPRRTPHGVSTPSQAPSPSVTPDASEGHPPRARCPPGTGKTRGVISKSRLKPKCSRYRREKQMGDLPPPPLPPPGETPGPSPELEPSGAERRVTHRPPRGGKPEPPIARQKGWGCHCRAPTLSLPLQMRSSPTANPPACPAGRCLAAAPPRAASRPAAPAAPAATARGAAGRRGTAAKGPATAAAQGPRFPARRRRSDKKGGRVGDRVGNMGMGTQGTWRDVL</sequence>
<evidence type="ECO:0000256" key="4">
    <source>
        <dbReference type="ARBA" id="ARBA00022553"/>
    </source>
</evidence>
<dbReference type="SMART" id="SM00060">
    <property type="entry name" value="FN3"/>
    <property type="match status" value="3"/>
</dbReference>
<keyword evidence="12" id="KW-1015">Disulfide bond</keyword>
<evidence type="ECO:0000256" key="5">
    <source>
        <dbReference type="ARBA" id="ARBA00022692"/>
    </source>
</evidence>
<dbReference type="SUPFAM" id="SSF49265">
    <property type="entry name" value="Fibronectin type III"/>
    <property type="match status" value="2"/>
</dbReference>
<keyword evidence="13" id="KW-0675">Receptor</keyword>
<dbReference type="InterPro" id="IPR036116">
    <property type="entry name" value="FN3_sf"/>
</dbReference>
<dbReference type="FunFam" id="2.60.40.10:FF:000008">
    <property type="entry name" value="roundabout homolog 2 isoform X2"/>
    <property type="match status" value="1"/>
</dbReference>
<keyword evidence="8" id="KW-0221">Differentiation</keyword>
<dbReference type="Pfam" id="PF00041">
    <property type="entry name" value="fn3"/>
    <property type="match status" value="2"/>
</dbReference>
<evidence type="ECO:0000256" key="9">
    <source>
        <dbReference type="ARBA" id="ARBA00022902"/>
    </source>
</evidence>
<evidence type="ECO:0000313" key="19">
    <source>
        <dbReference type="Ensembl" id="ENSCMUP00000030457.1"/>
    </source>
</evidence>
<dbReference type="CDD" id="cd07693">
    <property type="entry name" value="IgC_1_Robo"/>
    <property type="match status" value="1"/>
</dbReference>
<keyword evidence="20" id="KW-1185">Reference proteome</keyword>
<dbReference type="PROSITE" id="PS50853">
    <property type="entry name" value="FN3"/>
    <property type="match status" value="3"/>
</dbReference>
<feature type="compositionally biased region" description="Basic residues" evidence="17">
    <location>
        <begin position="1196"/>
        <end position="1207"/>
    </location>
</feature>
<evidence type="ECO:0000256" key="12">
    <source>
        <dbReference type="ARBA" id="ARBA00023157"/>
    </source>
</evidence>
<feature type="compositionally biased region" description="Polar residues" evidence="17">
    <location>
        <begin position="1112"/>
        <end position="1133"/>
    </location>
</feature>
<dbReference type="InterPro" id="IPR013098">
    <property type="entry name" value="Ig_I-set"/>
</dbReference>
<keyword evidence="3" id="KW-0145">Chemotaxis</keyword>
<dbReference type="OMA" id="IDDIHGH"/>
<keyword evidence="4" id="KW-0597">Phosphoprotein</keyword>
<dbReference type="PROSITE" id="PS50835">
    <property type="entry name" value="IG_LIKE"/>
    <property type="match status" value="5"/>
</dbReference>
<evidence type="ECO:0000256" key="14">
    <source>
        <dbReference type="ARBA" id="ARBA00023180"/>
    </source>
</evidence>
<keyword evidence="6" id="KW-0732">Signal</keyword>
<keyword evidence="11 18" id="KW-0472">Membrane</keyword>
<keyword evidence="9" id="KW-0524">Neurogenesis</keyword>
<keyword evidence="14" id="KW-0325">Glycoprotein</keyword>
<feature type="compositionally biased region" description="Polar residues" evidence="17">
    <location>
        <begin position="1156"/>
        <end position="1170"/>
    </location>
</feature>
<feature type="region of interest" description="Disordered" evidence="17">
    <location>
        <begin position="1107"/>
        <end position="1371"/>
    </location>
</feature>
<comment type="similarity">
    <text evidence="16">Belongs to the immunoglobulin superfamily. ROBO family.</text>
</comment>
<evidence type="ECO:0000256" key="17">
    <source>
        <dbReference type="SAM" id="MobiDB-lite"/>
    </source>
</evidence>
<dbReference type="FunFam" id="2.60.40.10:FF:000055">
    <property type="entry name" value="roundabout homolog 1 isoform X2"/>
    <property type="match status" value="1"/>
</dbReference>
<evidence type="ECO:0000256" key="1">
    <source>
        <dbReference type="ARBA" id="ARBA00004479"/>
    </source>
</evidence>
<dbReference type="InterPro" id="IPR013106">
    <property type="entry name" value="Ig_V-set"/>
</dbReference>
<dbReference type="GO" id="GO:0043005">
    <property type="term" value="C:neuron projection"/>
    <property type="evidence" value="ECO:0007669"/>
    <property type="project" value="TreeGrafter"/>
</dbReference>
<dbReference type="Gene3D" id="2.60.40.10">
    <property type="entry name" value="Immunoglobulins"/>
    <property type="match status" value="8"/>
</dbReference>
<dbReference type="GO" id="GO:0022603">
    <property type="term" value="P:regulation of anatomical structure morphogenesis"/>
    <property type="evidence" value="ECO:0007669"/>
    <property type="project" value="UniProtKB-ARBA"/>
</dbReference>
<accession>A0A8U7NEB5</accession>
<keyword evidence="10 18" id="KW-1133">Transmembrane helix</keyword>
<dbReference type="GO" id="GO:0007417">
    <property type="term" value="P:central nervous system development"/>
    <property type="evidence" value="ECO:0007669"/>
    <property type="project" value="UniProtKB-ARBA"/>
</dbReference>
<evidence type="ECO:0000256" key="8">
    <source>
        <dbReference type="ARBA" id="ARBA00022782"/>
    </source>
</evidence>
<gene>
    <name evidence="19" type="primary">ROBO3</name>
</gene>
<feature type="compositionally biased region" description="Acidic residues" evidence="17">
    <location>
        <begin position="1079"/>
        <end position="1092"/>
    </location>
</feature>
<dbReference type="FunFam" id="2.60.40.10:FF:000053">
    <property type="entry name" value="Roundabout guidance receptor 1"/>
    <property type="match status" value="1"/>
</dbReference>
<dbReference type="FunFam" id="2.60.40.10:FF:000026">
    <property type="entry name" value="roundabout homolog 2 isoform X1"/>
    <property type="match status" value="1"/>
</dbReference>
<organism evidence="19 20">
    <name type="scientific">Corvus moneduloides</name>
    <name type="common">New Caledonian crow</name>
    <dbReference type="NCBI Taxonomy" id="1196302"/>
    <lineage>
        <taxon>Eukaryota</taxon>
        <taxon>Metazoa</taxon>
        <taxon>Chordata</taxon>
        <taxon>Craniata</taxon>
        <taxon>Vertebrata</taxon>
        <taxon>Euteleostomi</taxon>
        <taxon>Archelosauria</taxon>
        <taxon>Archosauria</taxon>
        <taxon>Dinosauria</taxon>
        <taxon>Saurischia</taxon>
        <taxon>Theropoda</taxon>
        <taxon>Coelurosauria</taxon>
        <taxon>Aves</taxon>
        <taxon>Neognathae</taxon>
        <taxon>Neoaves</taxon>
        <taxon>Telluraves</taxon>
        <taxon>Australaves</taxon>
        <taxon>Passeriformes</taxon>
        <taxon>Corvoidea</taxon>
        <taxon>Corvidae</taxon>
        <taxon>Corvus</taxon>
    </lineage>
</organism>
<name>A0A8U7NEB5_CORMO</name>
<dbReference type="InterPro" id="IPR013783">
    <property type="entry name" value="Ig-like_fold"/>
</dbReference>
<evidence type="ECO:0000256" key="2">
    <source>
        <dbReference type="ARBA" id="ARBA00022473"/>
    </source>
</evidence>
<dbReference type="SUPFAM" id="SSF48726">
    <property type="entry name" value="Immunoglobulin"/>
    <property type="match status" value="5"/>
</dbReference>
<evidence type="ECO:0000256" key="16">
    <source>
        <dbReference type="ARBA" id="ARBA00061206"/>
    </source>
</evidence>
<dbReference type="Proteomes" id="UP000694553">
    <property type="component" value="Unassembled WGS sequence"/>
</dbReference>
<dbReference type="FunFam" id="2.60.40.10:FF:000058">
    <property type="entry name" value="roundabout homolog 2 isoform X3"/>
    <property type="match status" value="1"/>
</dbReference>
<dbReference type="SMART" id="SM00409">
    <property type="entry name" value="IG"/>
    <property type="match status" value="5"/>
</dbReference>
<comment type="subcellular location">
    <subcellularLocation>
        <location evidence="1">Membrane</location>
        <topology evidence="1">Single-pass type I membrane protein</topology>
    </subcellularLocation>
</comment>
<evidence type="ECO:0000256" key="3">
    <source>
        <dbReference type="ARBA" id="ARBA00022500"/>
    </source>
</evidence>
<evidence type="ECO:0000256" key="7">
    <source>
        <dbReference type="ARBA" id="ARBA00022737"/>
    </source>
</evidence>
<dbReference type="InterPro" id="IPR036179">
    <property type="entry name" value="Ig-like_dom_sf"/>
</dbReference>
<dbReference type="InterPro" id="IPR003961">
    <property type="entry name" value="FN3_dom"/>
</dbReference>
<keyword evidence="2" id="KW-0217">Developmental protein</keyword>
<dbReference type="FunFam" id="2.60.40.10:FF:000043">
    <property type="entry name" value="roundabout homolog 2 isoform X2"/>
    <property type="match status" value="1"/>
</dbReference>
<dbReference type="InterPro" id="IPR051170">
    <property type="entry name" value="Neural/epithelial_adhesion"/>
</dbReference>
<keyword evidence="5 18" id="KW-0812">Transmembrane</keyword>
<dbReference type="InterPro" id="IPR007110">
    <property type="entry name" value="Ig-like_dom"/>
</dbReference>
<feature type="region of interest" description="Disordered" evidence="17">
    <location>
        <begin position="1060"/>
        <end position="1093"/>
    </location>
</feature>
<feature type="compositionally biased region" description="Pro residues" evidence="17">
    <location>
        <begin position="1214"/>
        <end position="1231"/>
    </location>
</feature>
<dbReference type="FunFam" id="2.60.40.10:FF:000065">
    <property type="entry name" value="roundabout homolog 1 isoform X3"/>
    <property type="match status" value="1"/>
</dbReference>
<feature type="transmembrane region" description="Helical" evidence="18">
    <location>
        <begin position="886"/>
        <end position="907"/>
    </location>
</feature>
<evidence type="ECO:0000256" key="18">
    <source>
        <dbReference type="SAM" id="Phobius"/>
    </source>
</evidence>
<dbReference type="InterPro" id="IPR003598">
    <property type="entry name" value="Ig_sub2"/>
</dbReference>
<evidence type="ECO:0000256" key="15">
    <source>
        <dbReference type="ARBA" id="ARBA00023319"/>
    </source>
</evidence>
<dbReference type="InterPro" id="IPR003599">
    <property type="entry name" value="Ig_sub"/>
</dbReference>
<dbReference type="PANTHER" id="PTHR12231:SF236">
    <property type="entry name" value="ROUNDABOUT HOMOLOG 3"/>
    <property type="match status" value="1"/>
</dbReference>
<dbReference type="GO" id="GO:0006935">
    <property type="term" value="P:chemotaxis"/>
    <property type="evidence" value="ECO:0007669"/>
    <property type="project" value="UniProtKB-KW"/>
</dbReference>
<dbReference type="CDD" id="cd00063">
    <property type="entry name" value="FN3"/>
    <property type="match status" value="3"/>
</dbReference>
<feature type="compositionally biased region" description="Low complexity" evidence="17">
    <location>
        <begin position="1288"/>
        <end position="1336"/>
    </location>
</feature>
<dbReference type="PANTHER" id="PTHR12231">
    <property type="entry name" value="CTX-RELATED TYPE I TRANSMEMBRANE PROTEIN"/>
    <property type="match status" value="1"/>
</dbReference>
<reference evidence="19" key="2">
    <citation type="submission" date="2025-08" db="UniProtKB">
        <authorList>
            <consortium name="Ensembl"/>
        </authorList>
    </citation>
    <scope>IDENTIFICATION</scope>
</reference>
<evidence type="ECO:0000256" key="13">
    <source>
        <dbReference type="ARBA" id="ARBA00023170"/>
    </source>
</evidence>
<dbReference type="Ensembl" id="ENSCMUT00000033525.1">
    <property type="protein sequence ID" value="ENSCMUP00000030457.1"/>
    <property type="gene ID" value="ENSCMUG00000012159.2"/>
</dbReference>
<evidence type="ECO:0000256" key="11">
    <source>
        <dbReference type="ARBA" id="ARBA00023136"/>
    </source>
</evidence>
<protein>
    <submittedName>
        <fullName evidence="19">Roundabout guidance receptor 3</fullName>
    </submittedName>
</protein>
<dbReference type="Pfam" id="PF13927">
    <property type="entry name" value="Ig_3"/>
    <property type="match status" value="2"/>
</dbReference>
<proteinExistence type="inferred from homology"/>
<dbReference type="GO" id="GO:0051239">
    <property type="term" value="P:regulation of multicellular organismal process"/>
    <property type="evidence" value="ECO:0007669"/>
    <property type="project" value="UniProtKB-ARBA"/>
</dbReference>
<dbReference type="SMART" id="SM00408">
    <property type="entry name" value="IGc2"/>
    <property type="match status" value="5"/>
</dbReference>
<keyword evidence="7" id="KW-0677">Repeat</keyword>
<keyword evidence="15" id="KW-0393">Immunoglobulin domain</keyword>
<evidence type="ECO:0000256" key="10">
    <source>
        <dbReference type="ARBA" id="ARBA00022989"/>
    </source>
</evidence>